<accession>A0A3B1A308</accession>
<proteinExistence type="predicted"/>
<evidence type="ECO:0000313" key="1">
    <source>
        <dbReference type="EMBL" id="VAW87276.1"/>
    </source>
</evidence>
<dbReference type="AlphaFoldDB" id="A0A3B1A308"/>
<protein>
    <recommendedName>
        <fullName evidence="2">Roadblock/LAMTOR2 domain-containing protein</fullName>
    </recommendedName>
</protein>
<dbReference type="EMBL" id="UOFP01000178">
    <property type="protein sequence ID" value="VAW87276.1"/>
    <property type="molecule type" value="Genomic_DNA"/>
</dbReference>
<reference evidence="1" key="1">
    <citation type="submission" date="2018-06" db="EMBL/GenBank/DDBJ databases">
        <authorList>
            <person name="Zhirakovskaya E."/>
        </authorList>
    </citation>
    <scope>NUCLEOTIDE SEQUENCE</scope>
</reference>
<organism evidence="1">
    <name type="scientific">hydrothermal vent metagenome</name>
    <dbReference type="NCBI Taxonomy" id="652676"/>
    <lineage>
        <taxon>unclassified sequences</taxon>
        <taxon>metagenomes</taxon>
        <taxon>ecological metagenomes</taxon>
    </lineage>
</organism>
<evidence type="ECO:0008006" key="2">
    <source>
        <dbReference type="Google" id="ProtNLM"/>
    </source>
</evidence>
<sequence>MSDYQLADDLYLYPTPAGVFHAVSSAEDEPTRSLLRHILSFQSCPKAEINTLCEWLDVDDEQQALGFLHQAQTMSWIHGLKEAKEIHDSGIGQEMATLIPHLSSVGKGLLVDDNGFSLARSGVDDSTAEALAVLSADLLSVQDRHAARMAQCLGVTTQAWGAIDAYGSSRIGVWPLYIGDYRFSLVLLGVPQLNRQEFVALVWSLVKRYGKDGASVGESAE</sequence>
<name>A0A3B1A308_9ZZZZ</name>
<gene>
    <name evidence="1" type="ORF">MNBD_GAMMA18-2034</name>
</gene>
<dbReference type="SUPFAM" id="SSF103196">
    <property type="entry name" value="Roadblock/LC7 domain"/>
    <property type="match status" value="1"/>
</dbReference>